<name>A0A0V1M2T5_9BILA</name>
<evidence type="ECO:0000313" key="2">
    <source>
        <dbReference type="EMBL" id="KRZ66157.1"/>
    </source>
</evidence>
<evidence type="ECO:0000256" key="1">
    <source>
        <dbReference type="SAM" id="MobiDB-lite"/>
    </source>
</evidence>
<protein>
    <submittedName>
        <fullName evidence="2">Uncharacterized protein</fullName>
    </submittedName>
</protein>
<evidence type="ECO:0000313" key="3">
    <source>
        <dbReference type="Proteomes" id="UP000054843"/>
    </source>
</evidence>
<gene>
    <name evidence="2" type="ORF">T10_3649</name>
</gene>
<accession>A0A0V1M2T5</accession>
<keyword evidence="3" id="KW-1185">Reference proteome</keyword>
<dbReference type="EMBL" id="JYDO01000261">
    <property type="protein sequence ID" value="KRZ66157.1"/>
    <property type="molecule type" value="Genomic_DNA"/>
</dbReference>
<sequence>MLSAFLPLPGFAPVQSGGPRFRDTDAQSLRSDTQSRRHQRRRCVALPGDVSANLGSLPSFFDLVLAAETIITSPSIVCLLHVSGSEDQKMFTATMRDQSAAMAQYPQI</sequence>
<dbReference type="OrthoDB" id="5926740at2759"/>
<reference evidence="2 3" key="1">
    <citation type="submission" date="2015-01" db="EMBL/GenBank/DDBJ databases">
        <title>Evolution of Trichinella species and genotypes.</title>
        <authorList>
            <person name="Korhonen P.K."/>
            <person name="Edoardo P."/>
            <person name="Giuseppe L.R."/>
            <person name="Gasser R.B."/>
        </authorList>
    </citation>
    <scope>NUCLEOTIDE SEQUENCE [LARGE SCALE GENOMIC DNA]</scope>
    <source>
        <strain evidence="2">ISS1980</strain>
    </source>
</reference>
<organism evidence="2 3">
    <name type="scientific">Trichinella papuae</name>
    <dbReference type="NCBI Taxonomy" id="268474"/>
    <lineage>
        <taxon>Eukaryota</taxon>
        <taxon>Metazoa</taxon>
        <taxon>Ecdysozoa</taxon>
        <taxon>Nematoda</taxon>
        <taxon>Enoplea</taxon>
        <taxon>Dorylaimia</taxon>
        <taxon>Trichinellida</taxon>
        <taxon>Trichinellidae</taxon>
        <taxon>Trichinella</taxon>
    </lineage>
</organism>
<dbReference type="AlphaFoldDB" id="A0A0V1M2T5"/>
<proteinExistence type="predicted"/>
<feature type="region of interest" description="Disordered" evidence="1">
    <location>
        <begin position="1"/>
        <end position="41"/>
    </location>
</feature>
<comment type="caution">
    <text evidence="2">The sequence shown here is derived from an EMBL/GenBank/DDBJ whole genome shotgun (WGS) entry which is preliminary data.</text>
</comment>
<dbReference type="Proteomes" id="UP000054843">
    <property type="component" value="Unassembled WGS sequence"/>
</dbReference>